<name>A0ABV2HAT3_9HYPH</name>
<dbReference type="EMBL" id="JBEPLJ010000015">
    <property type="protein sequence ID" value="MET3587658.1"/>
    <property type="molecule type" value="Genomic_DNA"/>
</dbReference>
<accession>A0ABV2HAT3</accession>
<sequence>MVYEWDEKRARRAYWTRVGLTAAIVMVAIGASAWIASALGFGF</sequence>
<proteinExistence type="predicted"/>
<reference evidence="2 3" key="1">
    <citation type="submission" date="2024-06" db="EMBL/GenBank/DDBJ databases">
        <title>Genomic Encyclopedia of Type Strains, Phase IV (KMG-IV): sequencing the most valuable type-strain genomes for metagenomic binning, comparative biology and taxonomic classification.</title>
        <authorList>
            <person name="Goeker M."/>
        </authorList>
    </citation>
    <scope>NUCLEOTIDE SEQUENCE [LARGE SCALE GENOMIC DNA]</scope>
    <source>
        <strain evidence="2 3">DSM 105042</strain>
    </source>
</reference>
<evidence type="ECO:0000256" key="1">
    <source>
        <dbReference type="SAM" id="Phobius"/>
    </source>
</evidence>
<protein>
    <submittedName>
        <fullName evidence="2">Uncharacterized protein</fullName>
    </submittedName>
</protein>
<keyword evidence="1" id="KW-0472">Membrane</keyword>
<keyword evidence="1" id="KW-1133">Transmembrane helix</keyword>
<keyword evidence="1" id="KW-0812">Transmembrane</keyword>
<keyword evidence="3" id="KW-1185">Reference proteome</keyword>
<organism evidence="2 3">
    <name type="scientific">Pseudorhizobium tarimense</name>
    <dbReference type="NCBI Taxonomy" id="1079109"/>
    <lineage>
        <taxon>Bacteria</taxon>
        <taxon>Pseudomonadati</taxon>
        <taxon>Pseudomonadota</taxon>
        <taxon>Alphaproteobacteria</taxon>
        <taxon>Hyphomicrobiales</taxon>
        <taxon>Rhizobiaceae</taxon>
        <taxon>Rhizobium/Agrobacterium group</taxon>
        <taxon>Pseudorhizobium</taxon>
    </lineage>
</organism>
<dbReference type="RefSeq" id="WP_281433393.1">
    <property type="nucleotide sequence ID" value="NZ_JALJRA010000016.1"/>
</dbReference>
<evidence type="ECO:0000313" key="2">
    <source>
        <dbReference type="EMBL" id="MET3587658.1"/>
    </source>
</evidence>
<gene>
    <name evidence="2" type="ORF">ABID21_003786</name>
</gene>
<feature type="transmembrane region" description="Helical" evidence="1">
    <location>
        <begin position="20"/>
        <end position="41"/>
    </location>
</feature>
<evidence type="ECO:0000313" key="3">
    <source>
        <dbReference type="Proteomes" id="UP001549031"/>
    </source>
</evidence>
<comment type="caution">
    <text evidence="2">The sequence shown here is derived from an EMBL/GenBank/DDBJ whole genome shotgun (WGS) entry which is preliminary data.</text>
</comment>
<dbReference type="Proteomes" id="UP001549031">
    <property type="component" value="Unassembled WGS sequence"/>
</dbReference>